<evidence type="ECO:0000256" key="1">
    <source>
        <dbReference type="SAM" id="MobiDB-lite"/>
    </source>
</evidence>
<gene>
    <name evidence="2" type="ORF">STAS_29843</name>
</gene>
<organism evidence="2 3">
    <name type="scientific">Striga asiatica</name>
    <name type="common">Asiatic witchweed</name>
    <name type="synonym">Buchnera asiatica</name>
    <dbReference type="NCBI Taxonomy" id="4170"/>
    <lineage>
        <taxon>Eukaryota</taxon>
        <taxon>Viridiplantae</taxon>
        <taxon>Streptophyta</taxon>
        <taxon>Embryophyta</taxon>
        <taxon>Tracheophyta</taxon>
        <taxon>Spermatophyta</taxon>
        <taxon>Magnoliopsida</taxon>
        <taxon>eudicotyledons</taxon>
        <taxon>Gunneridae</taxon>
        <taxon>Pentapetalae</taxon>
        <taxon>asterids</taxon>
        <taxon>lamiids</taxon>
        <taxon>Lamiales</taxon>
        <taxon>Orobanchaceae</taxon>
        <taxon>Buchnereae</taxon>
        <taxon>Striga</taxon>
    </lineage>
</organism>
<dbReference type="EMBL" id="BKCP01010292">
    <property type="protein sequence ID" value="GER52392.1"/>
    <property type="molecule type" value="Genomic_DNA"/>
</dbReference>
<feature type="compositionally biased region" description="Basic residues" evidence="1">
    <location>
        <begin position="171"/>
        <end position="181"/>
    </location>
</feature>
<name>A0A5A7R4R9_STRAF</name>
<keyword evidence="3" id="KW-1185">Reference proteome</keyword>
<proteinExistence type="predicted"/>
<dbReference type="Proteomes" id="UP000325081">
    <property type="component" value="Unassembled WGS sequence"/>
</dbReference>
<dbReference type="AlphaFoldDB" id="A0A5A7R4R9"/>
<feature type="region of interest" description="Disordered" evidence="1">
    <location>
        <begin position="125"/>
        <end position="181"/>
    </location>
</feature>
<reference evidence="3" key="1">
    <citation type="journal article" date="2019" name="Curr. Biol.">
        <title>Genome Sequence of Striga asiatica Provides Insight into the Evolution of Plant Parasitism.</title>
        <authorList>
            <person name="Yoshida S."/>
            <person name="Kim S."/>
            <person name="Wafula E.K."/>
            <person name="Tanskanen J."/>
            <person name="Kim Y.M."/>
            <person name="Honaas L."/>
            <person name="Yang Z."/>
            <person name="Spallek T."/>
            <person name="Conn C.E."/>
            <person name="Ichihashi Y."/>
            <person name="Cheong K."/>
            <person name="Cui S."/>
            <person name="Der J.P."/>
            <person name="Gundlach H."/>
            <person name="Jiao Y."/>
            <person name="Hori C."/>
            <person name="Ishida J.K."/>
            <person name="Kasahara H."/>
            <person name="Kiba T."/>
            <person name="Kim M.S."/>
            <person name="Koo N."/>
            <person name="Laohavisit A."/>
            <person name="Lee Y.H."/>
            <person name="Lumba S."/>
            <person name="McCourt P."/>
            <person name="Mortimer J.C."/>
            <person name="Mutuku J.M."/>
            <person name="Nomura T."/>
            <person name="Sasaki-Sekimoto Y."/>
            <person name="Seto Y."/>
            <person name="Wang Y."/>
            <person name="Wakatake T."/>
            <person name="Sakakibara H."/>
            <person name="Demura T."/>
            <person name="Yamaguchi S."/>
            <person name="Yoneyama K."/>
            <person name="Manabe R.I."/>
            <person name="Nelson D.C."/>
            <person name="Schulman A.H."/>
            <person name="Timko M.P."/>
            <person name="dePamphilis C.W."/>
            <person name="Choi D."/>
            <person name="Shirasu K."/>
        </authorList>
    </citation>
    <scope>NUCLEOTIDE SEQUENCE [LARGE SCALE GENOMIC DNA]</scope>
    <source>
        <strain evidence="3">cv. UVA1</strain>
    </source>
</reference>
<comment type="caution">
    <text evidence="2">The sequence shown here is derived from an EMBL/GenBank/DDBJ whole genome shotgun (WGS) entry which is preliminary data.</text>
</comment>
<sequence length="181" mass="19846">MARQPAGSATEEGEYDCAAVLLARAWRMSSDGGRVLEAEDRRLDASVVGEGNIREAYSPRLPDASNDCIIDEGSARLEQFAKTVGEVISLLSSLPPSSPTTSALPPPISTLTSLSSVHSILLQERREISRPRPPQNPTNLPSQILHLRRRLPRRQSRGRCRSAIALDPKKNTPKSKKKMMP</sequence>
<accession>A0A5A7R4R9</accession>
<evidence type="ECO:0000313" key="3">
    <source>
        <dbReference type="Proteomes" id="UP000325081"/>
    </source>
</evidence>
<evidence type="ECO:0000313" key="2">
    <source>
        <dbReference type="EMBL" id="GER52392.1"/>
    </source>
</evidence>
<protein>
    <submittedName>
        <fullName evidence="2">Matrix metalloproteinase</fullName>
    </submittedName>
</protein>
<feature type="compositionally biased region" description="Basic residues" evidence="1">
    <location>
        <begin position="146"/>
        <end position="160"/>
    </location>
</feature>